<dbReference type="RefSeq" id="WP_189021973.1">
    <property type="nucleotide sequence ID" value="NZ_BMKR01000002.1"/>
</dbReference>
<dbReference type="Proteomes" id="UP000637643">
    <property type="component" value="Unassembled WGS sequence"/>
</dbReference>
<evidence type="ECO:0000313" key="1">
    <source>
        <dbReference type="EMBL" id="GGF62359.1"/>
    </source>
</evidence>
<proteinExistence type="predicted"/>
<protein>
    <submittedName>
        <fullName evidence="1">Sporulation-control protein</fullName>
    </submittedName>
</protein>
<keyword evidence="2" id="KW-1185">Reference proteome</keyword>
<dbReference type="PANTHER" id="PTHR40053">
    <property type="entry name" value="SPORULATION-CONTROL PROTEIN SPO0M"/>
    <property type="match status" value="1"/>
</dbReference>
<evidence type="ECO:0000313" key="2">
    <source>
        <dbReference type="Proteomes" id="UP000637643"/>
    </source>
</evidence>
<gene>
    <name evidence="1" type="primary">spo0M</name>
    <name evidence="1" type="ORF">GCM10010912_04370</name>
</gene>
<name>A0A917FB54_9BACL</name>
<reference evidence="1" key="1">
    <citation type="journal article" date="2014" name="Int. J. Syst. Evol. Microbiol.">
        <title>Complete genome sequence of Corynebacterium casei LMG S-19264T (=DSM 44701T), isolated from a smear-ripened cheese.</title>
        <authorList>
            <consortium name="US DOE Joint Genome Institute (JGI-PGF)"/>
            <person name="Walter F."/>
            <person name="Albersmeier A."/>
            <person name="Kalinowski J."/>
            <person name="Ruckert C."/>
        </authorList>
    </citation>
    <scope>NUCLEOTIDE SEQUENCE</scope>
    <source>
        <strain evidence="1">CGMCC 1.16134</strain>
    </source>
</reference>
<dbReference type="AlphaFoldDB" id="A0A917FB54"/>
<reference evidence="1" key="2">
    <citation type="submission" date="2020-09" db="EMBL/GenBank/DDBJ databases">
        <authorList>
            <person name="Sun Q."/>
            <person name="Zhou Y."/>
        </authorList>
    </citation>
    <scope>NUCLEOTIDE SEQUENCE</scope>
    <source>
        <strain evidence="1">CGMCC 1.16134</strain>
    </source>
</reference>
<dbReference type="EMBL" id="BMKR01000002">
    <property type="protein sequence ID" value="GGF62359.1"/>
    <property type="molecule type" value="Genomic_DNA"/>
</dbReference>
<sequence length="257" mass="28902">MSMFKKVMASVGIGSATVDTRLEDARAVAGGKLHGLVAIRGGQVEQQIDAIYLYLNTQYEKEENDRKVKREAEITRFEVTKGILLKAGEVREIPFTITLPERTPVSYRSTPVWLKTGLDIKMALDPGDQDYLEILPNDNMNTVLGALDELGFRLREVTNEHAPRLGKGLPFVQEFEYVPTREFRGALDELEVMFFPQGDDLELVMQVDRKARGLRGAFAEAMGTDESLIRVNLTGNELRRGVDVVSRQLHSIISRYS</sequence>
<accession>A0A917FB54</accession>
<dbReference type="PANTHER" id="PTHR40053:SF1">
    <property type="entry name" value="SPORULATION-CONTROL PROTEIN SPO0M"/>
    <property type="match status" value="1"/>
</dbReference>
<comment type="caution">
    <text evidence="1">The sequence shown here is derived from an EMBL/GenBank/DDBJ whole genome shotgun (WGS) entry which is preliminary data.</text>
</comment>
<dbReference type="Pfam" id="PF07070">
    <property type="entry name" value="Spo0M"/>
    <property type="match status" value="1"/>
</dbReference>
<organism evidence="1 2">
    <name type="scientific">Paenibacillus albidus</name>
    <dbReference type="NCBI Taxonomy" id="2041023"/>
    <lineage>
        <taxon>Bacteria</taxon>
        <taxon>Bacillati</taxon>
        <taxon>Bacillota</taxon>
        <taxon>Bacilli</taxon>
        <taxon>Bacillales</taxon>
        <taxon>Paenibacillaceae</taxon>
        <taxon>Paenibacillus</taxon>
    </lineage>
</organism>
<dbReference type="InterPro" id="IPR009776">
    <property type="entry name" value="Spore_0_M"/>
</dbReference>